<evidence type="ECO:0000256" key="2">
    <source>
        <dbReference type="ARBA" id="ARBA00022771"/>
    </source>
</evidence>
<dbReference type="Gene3D" id="3.30.40.10">
    <property type="entry name" value="Zinc/RING finger domain, C3HC4 (zinc finger)"/>
    <property type="match status" value="1"/>
</dbReference>
<evidence type="ECO:0000256" key="1">
    <source>
        <dbReference type="ARBA" id="ARBA00022723"/>
    </source>
</evidence>
<keyword evidence="2" id="KW-0863">Zinc-finger</keyword>
<gene>
    <name evidence="4" type="ORF">OKIOD_LOCUS4855</name>
</gene>
<reference evidence="4 5" key="1">
    <citation type="submission" date="2021-04" db="EMBL/GenBank/DDBJ databases">
        <authorList>
            <person name="Bliznina A."/>
        </authorList>
    </citation>
    <scope>NUCLEOTIDE SEQUENCE [LARGE SCALE GENOMIC DNA]</scope>
</reference>
<proteinExistence type="predicted"/>
<dbReference type="PROSITE" id="PS00518">
    <property type="entry name" value="ZF_RING_1"/>
    <property type="match status" value="1"/>
</dbReference>
<keyword evidence="5" id="KW-1185">Reference proteome</keyword>
<dbReference type="EMBL" id="OU015569">
    <property type="protein sequence ID" value="CAG5094154.1"/>
    <property type="molecule type" value="Genomic_DNA"/>
</dbReference>
<accession>A0ABN7SEV1</accession>
<sequence>MTSEIVLREYTEDEIQELRASYPDYIPMSVIMDREKQKIQSAESERLQIGIRKLSKEITILHRELTTIREVTGPAICKKCATLNMAWKKLSCSHILCTACIQVMVKQRQAEIIEETHERLNLENGGRKFISWRTKYPKVNESDPAEICPFCRPKK</sequence>
<dbReference type="InterPro" id="IPR013083">
    <property type="entry name" value="Znf_RING/FYVE/PHD"/>
</dbReference>
<organism evidence="4 5">
    <name type="scientific">Oikopleura dioica</name>
    <name type="common">Tunicate</name>
    <dbReference type="NCBI Taxonomy" id="34765"/>
    <lineage>
        <taxon>Eukaryota</taxon>
        <taxon>Metazoa</taxon>
        <taxon>Chordata</taxon>
        <taxon>Tunicata</taxon>
        <taxon>Appendicularia</taxon>
        <taxon>Copelata</taxon>
        <taxon>Oikopleuridae</taxon>
        <taxon>Oikopleura</taxon>
    </lineage>
</organism>
<evidence type="ECO:0000313" key="4">
    <source>
        <dbReference type="EMBL" id="CAG5094154.1"/>
    </source>
</evidence>
<keyword evidence="3" id="KW-0862">Zinc</keyword>
<name>A0ABN7SEV1_OIKDI</name>
<evidence type="ECO:0000313" key="5">
    <source>
        <dbReference type="Proteomes" id="UP001158576"/>
    </source>
</evidence>
<keyword evidence="1" id="KW-0479">Metal-binding</keyword>
<dbReference type="InterPro" id="IPR017907">
    <property type="entry name" value="Znf_RING_CS"/>
</dbReference>
<protein>
    <submittedName>
        <fullName evidence="4">Oidioi.mRNA.OKI2018_I69.XSR.g13297.t1.cds</fullName>
    </submittedName>
</protein>
<dbReference type="Proteomes" id="UP001158576">
    <property type="component" value="Chromosome XSR"/>
</dbReference>
<dbReference type="SUPFAM" id="SSF57850">
    <property type="entry name" value="RING/U-box"/>
    <property type="match status" value="1"/>
</dbReference>
<evidence type="ECO:0000256" key="3">
    <source>
        <dbReference type="ARBA" id="ARBA00022833"/>
    </source>
</evidence>